<comment type="cofactor">
    <cofactor evidence="4">
        <name>Zn(2+)</name>
        <dbReference type="ChEBI" id="CHEBI:29105"/>
    </cofactor>
    <text evidence="4">Binds 1 zinc ion per subunit.</text>
</comment>
<feature type="binding site" evidence="4">
    <location>
        <position position="161"/>
    </location>
    <ligand>
        <name>substrate</name>
    </ligand>
</feature>
<dbReference type="HAMAP" id="MF_00168">
    <property type="entry name" value="Q_tRNA_Tgt"/>
    <property type="match status" value="1"/>
</dbReference>
<dbReference type="SUPFAM" id="SSF51713">
    <property type="entry name" value="tRNA-guanine transglycosylase"/>
    <property type="match status" value="1"/>
</dbReference>
<dbReference type="GO" id="GO:0005829">
    <property type="term" value="C:cytosol"/>
    <property type="evidence" value="ECO:0007669"/>
    <property type="project" value="TreeGrafter"/>
</dbReference>
<gene>
    <name evidence="4" type="primary">tgt</name>
    <name evidence="6" type="ORF">AVDCRST_MAG59-4529</name>
</gene>
<dbReference type="PANTHER" id="PTHR46499">
    <property type="entry name" value="QUEUINE TRNA-RIBOSYLTRANSFERASE"/>
    <property type="match status" value="1"/>
</dbReference>
<feature type="binding site" evidence="4">
    <location>
        <position position="278"/>
    </location>
    <ligand>
        <name>Zn(2+)</name>
        <dbReference type="ChEBI" id="CHEBI:29105"/>
    </ligand>
</feature>
<dbReference type="UniPathway" id="UPA00392"/>
<dbReference type="NCBIfam" id="TIGR00449">
    <property type="entry name" value="tgt_general"/>
    <property type="match status" value="1"/>
</dbReference>
<feature type="binding site" evidence="4">
    <location>
        <begin position="60"/>
        <end position="64"/>
    </location>
    <ligand>
        <name>substrate</name>
    </ligand>
</feature>
<feature type="region of interest" description="RNA binding; important for wobble base 34 recognition" evidence="4">
    <location>
        <begin position="243"/>
        <end position="247"/>
    </location>
</feature>
<comment type="similarity">
    <text evidence="4">Belongs to the queuine tRNA-ribosyltransferase family.</text>
</comment>
<evidence type="ECO:0000313" key="6">
    <source>
        <dbReference type="EMBL" id="CAA9579260.1"/>
    </source>
</evidence>
<proteinExistence type="inferred from homology"/>
<dbReference type="AlphaFoldDB" id="A0A6J4VLH4"/>
<organism evidence="6">
    <name type="scientific">uncultured Thermomicrobiales bacterium</name>
    <dbReference type="NCBI Taxonomy" id="1645740"/>
    <lineage>
        <taxon>Bacteria</taxon>
        <taxon>Pseudomonadati</taxon>
        <taxon>Thermomicrobiota</taxon>
        <taxon>Thermomicrobia</taxon>
        <taxon>Thermomicrobiales</taxon>
        <taxon>environmental samples</taxon>
    </lineage>
</organism>
<evidence type="ECO:0000256" key="2">
    <source>
        <dbReference type="ARBA" id="ARBA00022679"/>
    </source>
</evidence>
<dbReference type="InterPro" id="IPR050076">
    <property type="entry name" value="ArchSynthase1/Queuine_TRR"/>
</dbReference>
<feature type="active site" description="Nucleophile" evidence="4">
    <location>
        <position position="238"/>
    </location>
</feature>
<comment type="catalytic activity">
    <reaction evidence="4">
        <text>7-aminomethyl-7-carbaguanine + guanosine(34) in tRNA = 7-aminomethyl-7-carbaguanosine(34) in tRNA + guanine</text>
        <dbReference type="Rhea" id="RHEA:24104"/>
        <dbReference type="Rhea" id="RHEA-COMP:10341"/>
        <dbReference type="Rhea" id="RHEA-COMP:10342"/>
        <dbReference type="ChEBI" id="CHEBI:16235"/>
        <dbReference type="ChEBI" id="CHEBI:58703"/>
        <dbReference type="ChEBI" id="CHEBI:74269"/>
        <dbReference type="ChEBI" id="CHEBI:82833"/>
        <dbReference type="EC" id="2.4.2.29"/>
    </reaction>
</comment>
<feature type="binding site" evidence="4">
    <location>
        <position position="307"/>
    </location>
    <ligand>
        <name>Zn(2+)</name>
        <dbReference type="ChEBI" id="CHEBI:29105"/>
    </ligand>
</feature>
<evidence type="ECO:0000256" key="3">
    <source>
        <dbReference type="ARBA" id="ARBA00022694"/>
    </source>
</evidence>
<keyword evidence="4" id="KW-0862">Zinc</keyword>
<comment type="pathway">
    <text evidence="4">tRNA modification; tRNA-queuosine biosynthesis.</text>
</comment>
<keyword evidence="3 4" id="KW-0819">tRNA processing</keyword>
<feature type="binding site" evidence="4">
    <location>
        <position position="188"/>
    </location>
    <ligand>
        <name>substrate</name>
    </ligand>
</feature>
<dbReference type="Pfam" id="PF01702">
    <property type="entry name" value="TGT"/>
    <property type="match status" value="1"/>
</dbReference>
<evidence type="ECO:0000256" key="4">
    <source>
        <dbReference type="HAMAP-Rule" id="MF_00168"/>
    </source>
</evidence>
<feature type="active site" description="Proton acceptor" evidence="4">
    <location>
        <position position="60"/>
    </location>
</feature>
<keyword evidence="4" id="KW-0479">Metal-binding</keyword>
<keyword evidence="2 4" id="KW-0808">Transferase</keyword>
<feature type="binding site" evidence="4">
    <location>
        <position position="281"/>
    </location>
    <ligand>
        <name>Zn(2+)</name>
        <dbReference type="ChEBI" id="CHEBI:29105"/>
    </ligand>
</feature>
<sequence length="358" mass="39093">MPVGTQAAVKTLHPDEVRATGASIILANTYHLMLRPGVETIRRADGLHRFMGWDGPILTDSGGFQVFSLAHKAQVSDDGVTFRSHIDGSAHRLTPERAVELQLGFGSDVLMPLDHVVGLPAERVAVRDATERSHRWLVRCQEAHRARDETSRGSVLFGIAQGGLEPDLRRESARFVASSEVAGCAIGGLSVGEPKPLMAAMLEVVEPDLPRQKPRYLMGVGSPEDLWMGVERGVDLFDCVLPTRLARNGAVFTPDGRVSIRHRFFAERHEPLDPSCDCAACCRFTAAYLHHLFRAGEVLGLRLASAHNLRFLARQMESIRAAIEAGAFTQAHAEFRDRYRPVGAVGGGVRDDGLEGEP</sequence>
<dbReference type="InterPro" id="IPR002616">
    <property type="entry name" value="tRNA_ribo_trans-like"/>
</dbReference>
<dbReference type="GO" id="GO:0008616">
    <property type="term" value="P:tRNA queuosine(34) biosynthetic process"/>
    <property type="evidence" value="ECO:0007669"/>
    <property type="project" value="UniProtKB-UniRule"/>
</dbReference>
<dbReference type="EMBL" id="CADCWF010000333">
    <property type="protein sequence ID" value="CAA9579260.1"/>
    <property type="molecule type" value="Genomic_DNA"/>
</dbReference>
<keyword evidence="4" id="KW-0671">Queuosine biosynthesis</keyword>
<dbReference type="NCBIfam" id="TIGR00430">
    <property type="entry name" value="Q_tRNA_tgt"/>
    <property type="match status" value="1"/>
</dbReference>
<evidence type="ECO:0000259" key="5">
    <source>
        <dbReference type="Pfam" id="PF01702"/>
    </source>
</evidence>
<dbReference type="PANTHER" id="PTHR46499:SF1">
    <property type="entry name" value="QUEUINE TRNA-RIBOSYLTRANSFERASE"/>
    <property type="match status" value="1"/>
</dbReference>
<name>A0A6J4VLH4_9BACT</name>
<dbReference type="GO" id="GO:0046872">
    <property type="term" value="F:metal ion binding"/>
    <property type="evidence" value="ECO:0007669"/>
    <property type="project" value="UniProtKB-KW"/>
</dbReference>
<dbReference type="InterPro" id="IPR036511">
    <property type="entry name" value="TGT-like_sf"/>
</dbReference>
<dbReference type="EC" id="2.4.2.29" evidence="4"/>
<feature type="binding site" evidence="4">
    <location>
        <position position="114"/>
    </location>
    <ligand>
        <name>substrate</name>
    </ligand>
</feature>
<comment type="subunit">
    <text evidence="4">Homodimer. Within each dimer, one monomer is responsible for RNA recognition and catalysis, while the other monomer binds to the replacement base PreQ1.</text>
</comment>
<feature type="binding site" evidence="4">
    <location>
        <position position="276"/>
    </location>
    <ligand>
        <name>Zn(2+)</name>
        <dbReference type="ChEBI" id="CHEBI:29105"/>
    </ligand>
</feature>
<keyword evidence="1 4" id="KW-0328">Glycosyltransferase</keyword>
<protein>
    <recommendedName>
        <fullName evidence="4">Queuine tRNA-ribosyltransferase</fullName>
        <ecNumber evidence="4">2.4.2.29</ecNumber>
    </recommendedName>
    <alternativeName>
        <fullName evidence="4">Guanine insertion enzyme</fullName>
    </alternativeName>
    <alternativeName>
        <fullName evidence="4">tRNA-guanine transglycosylase</fullName>
    </alternativeName>
</protein>
<dbReference type="InterPro" id="IPR004803">
    <property type="entry name" value="TGT"/>
</dbReference>
<feature type="region of interest" description="RNA binding" evidence="4">
    <location>
        <begin position="219"/>
        <end position="225"/>
    </location>
</feature>
<accession>A0A6J4VLH4</accession>
<comment type="function">
    <text evidence="4">Catalyzes the base-exchange of a guanine (G) residue with the queuine precursor 7-aminomethyl-7-deazaguanine (PreQ1) at position 34 (anticodon wobble position) in tRNAs with GU(N) anticodons (tRNA-Asp, -Asn, -His and -Tyr). Catalysis occurs through a double-displacement mechanism. The nucleophile active site attacks the C1' of nucleotide 34 to detach the guanine base from the RNA, forming a covalent enzyme-RNA intermediate. The proton acceptor active site deprotonates the incoming PreQ1, allowing a nucleophilic attack on the C1' of the ribose to form the product. After dissociation, two additional enzymatic reactions on the tRNA convert PreQ1 to queuine (Q), resulting in the hypermodified nucleoside queuosine (7-(((4,5-cis-dihydroxy-2-cyclopenten-1-yl)amino)methyl)-7-deazaguanosine).</text>
</comment>
<feature type="domain" description="tRNA-guanine(15) transglycosylase-like" evidence="5">
    <location>
        <begin position="1"/>
        <end position="340"/>
    </location>
</feature>
<dbReference type="GO" id="GO:0008479">
    <property type="term" value="F:tRNA-guanosine(34) queuine transglycosylase activity"/>
    <property type="evidence" value="ECO:0007669"/>
    <property type="project" value="UniProtKB-UniRule"/>
</dbReference>
<reference evidence="6" key="1">
    <citation type="submission" date="2020-02" db="EMBL/GenBank/DDBJ databases">
        <authorList>
            <person name="Meier V. D."/>
        </authorList>
    </citation>
    <scope>NUCLEOTIDE SEQUENCE</scope>
    <source>
        <strain evidence="6">AVDCRST_MAG59</strain>
    </source>
</reference>
<dbReference type="Gene3D" id="3.20.20.105">
    <property type="entry name" value="Queuine tRNA-ribosyltransferase-like"/>
    <property type="match status" value="1"/>
</dbReference>
<evidence type="ECO:0000256" key="1">
    <source>
        <dbReference type="ARBA" id="ARBA00022676"/>
    </source>
</evidence>